<accession>A0ABQ0YFZ0</accession>
<reference evidence="2 3" key="1">
    <citation type="journal article" date="2018" name="Biodegradation">
        <title>1,4-Dioxane degradation characteristics of Rhodococcus aetherivorans JCM 14343.</title>
        <authorList>
            <person name="Inoue D."/>
            <person name="Tsunoda T."/>
            <person name="Yamamoto N."/>
            <person name="Ike M."/>
            <person name="Sei K."/>
        </authorList>
    </citation>
    <scope>NUCLEOTIDE SEQUENCE [LARGE SCALE GENOMIC DNA]</scope>
    <source>
        <strain evidence="2 3">JCM 14343</strain>
    </source>
</reference>
<evidence type="ECO:0000256" key="1">
    <source>
        <dbReference type="SAM" id="MobiDB-lite"/>
    </source>
</evidence>
<protein>
    <submittedName>
        <fullName evidence="2">Uncharacterized protein</fullName>
    </submittedName>
</protein>
<evidence type="ECO:0000313" key="2">
    <source>
        <dbReference type="EMBL" id="GES35431.1"/>
    </source>
</evidence>
<dbReference type="EMBL" id="BLAH01000019">
    <property type="protein sequence ID" value="GES35431.1"/>
    <property type="molecule type" value="Genomic_DNA"/>
</dbReference>
<comment type="caution">
    <text evidence="2">The sequence shown here is derived from an EMBL/GenBank/DDBJ whole genome shotgun (WGS) entry which is preliminary data.</text>
</comment>
<gene>
    <name evidence="2" type="ORF">RAJCM14343_0679</name>
</gene>
<sequence>MHGSAGTQCAAPIAHQFSVTRMRTRGRPAPDRAGPAVLVRPSPGLRSRSRTRIGKRSGPQSNENRTPRNFHPESGVTPATSCGYRGFGSQRRKPAVLRRNDCTRVFFAISHESETS</sequence>
<proteinExistence type="predicted"/>
<name>A0ABQ0YFZ0_9NOCA</name>
<keyword evidence="3" id="KW-1185">Reference proteome</keyword>
<feature type="region of interest" description="Disordered" evidence="1">
    <location>
        <begin position="1"/>
        <end position="93"/>
    </location>
</feature>
<dbReference type="Proteomes" id="UP000325466">
    <property type="component" value="Unassembled WGS sequence"/>
</dbReference>
<organism evidence="2 3">
    <name type="scientific">Rhodococcus aetherivorans</name>
    <dbReference type="NCBI Taxonomy" id="191292"/>
    <lineage>
        <taxon>Bacteria</taxon>
        <taxon>Bacillati</taxon>
        <taxon>Actinomycetota</taxon>
        <taxon>Actinomycetes</taxon>
        <taxon>Mycobacteriales</taxon>
        <taxon>Nocardiaceae</taxon>
        <taxon>Rhodococcus</taxon>
    </lineage>
</organism>
<evidence type="ECO:0000313" key="3">
    <source>
        <dbReference type="Proteomes" id="UP000325466"/>
    </source>
</evidence>